<evidence type="ECO:0000259" key="2">
    <source>
        <dbReference type="Pfam" id="PF00266"/>
    </source>
</evidence>
<feature type="domain" description="Aminotransferase class V" evidence="2">
    <location>
        <begin position="27"/>
        <end position="393"/>
    </location>
</feature>
<dbReference type="Pfam" id="PF00266">
    <property type="entry name" value="Aminotran_5"/>
    <property type="match status" value="1"/>
</dbReference>
<feature type="coiled-coil region" evidence="1">
    <location>
        <begin position="138"/>
        <end position="165"/>
    </location>
</feature>
<gene>
    <name evidence="3" type="ORF">METZ01_LOCUS161563</name>
</gene>
<dbReference type="Gene3D" id="3.40.640.10">
    <property type="entry name" value="Type I PLP-dependent aspartate aminotransferase-like (Major domain)"/>
    <property type="match status" value="1"/>
</dbReference>
<dbReference type="InterPro" id="IPR015421">
    <property type="entry name" value="PyrdxlP-dep_Trfase_major"/>
</dbReference>
<evidence type="ECO:0000256" key="1">
    <source>
        <dbReference type="SAM" id="Coils"/>
    </source>
</evidence>
<keyword evidence="1" id="KW-0175">Coiled coil</keyword>
<proteinExistence type="predicted"/>
<dbReference type="InterPro" id="IPR015424">
    <property type="entry name" value="PyrdxlP-dep_Trfase"/>
</dbReference>
<dbReference type="EMBL" id="UINC01028181">
    <property type="protein sequence ID" value="SVB08709.1"/>
    <property type="molecule type" value="Genomic_DNA"/>
</dbReference>
<sequence length="393" mass="44584">MDKSLDIDFVRSKFPVFKNPKTKEFAFFENAGGTYVPNSVIKKLNKFMTETKVQPYGDFPSSIEAGEEMDKSISKISELLNIDKDEFIVGPSTTMNMFLLSRAIKHWLNKGDEIIVTNQDHEANIGAWRKLSEENIVIKEWSLNKDTAELELEDLKSLINDKTKLICVCHASNIVASINNLENIVNLAHQNNIRVVGDGVAYMAHDLTDLKKIDVDFYGFSLYKTFGPHLALLYGKKELLEETKNLNHEFLSKEIPLTLNPGGPNHEELACLSGLTDYYEDLYNHHFTNPKINLHEKGKEIFKLVYSHEEKLMEKLLSFLKSKDNVKLIGKSTHLRNERMPTVSFIVNNKSSLSIAQEAGKNGIGIRNGDFYAWRCLKGLGIDINDGVIRISI</sequence>
<dbReference type="Gene3D" id="3.90.1150.10">
    <property type="entry name" value="Aspartate Aminotransferase, domain 1"/>
    <property type="match status" value="1"/>
</dbReference>
<name>A0A382B4U6_9ZZZZ</name>
<evidence type="ECO:0000313" key="3">
    <source>
        <dbReference type="EMBL" id="SVB08709.1"/>
    </source>
</evidence>
<organism evidence="3">
    <name type="scientific">marine metagenome</name>
    <dbReference type="NCBI Taxonomy" id="408172"/>
    <lineage>
        <taxon>unclassified sequences</taxon>
        <taxon>metagenomes</taxon>
        <taxon>ecological metagenomes</taxon>
    </lineage>
</organism>
<reference evidence="3" key="1">
    <citation type="submission" date="2018-05" db="EMBL/GenBank/DDBJ databases">
        <authorList>
            <person name="Lanie J.A."/>
            <person name="Ng W.-L."/>
            <person name="Kazmierczak K.M."/>
            <person name="Andrzejewski T.M."/>
            <person name="Davidsen T.M."/>
            <person name="Wayne K.J."/>
            <person name="Tettelin H."/>
            <person name="Glass J.I."/>
            <person name="Rusch D."/>
            <person name="Podicherti R."/>
            <person name="Tsui H.-C.T."/>
            <person name="Winkler M.E."/>
        </authorList>
    </citation>
    <scope>NUCLEOTIDE SEQUENCE</scope>
</reference>
<dbReference type="PANTHER" id="PTHR43586:SF21">
    <property type="entry name" value="PYRIDOXAL PHOSPHATE (PLP)-DEPENDENT ASPARTATE AMINOTRANSFERASE SUPERFAMILY"/>
    <property type="match status" value="1"/>
</dbReference>
<accession>A0A382B4U6</accession>
<feature type="non-terminal residue" evidence="3">
    <location>
        <position position="393"/>
    </location>
</feature>
<dbReference type="InterPro" id="IPR000192">
    <property type="entry name" value="Aminotrans_V_dom"/>
</dbReference>
<protein>
    <recommendedName>
        <fullName evidence="2">Aminotransferase class V domain-containing protein</fullName>
    </recommendedName>
</protein>
<dbReference type="InterPro" id="IPR015422">
    <property type="entry name" value="PyrdxlP-dep_Trfase_small"/>
</dbReference>
<dbReference type="PANTHER" id="PTHR43586">
    <property type="entry name" value="CYSTEINE DESULFURASE"/>
    <property type="match status" value="1"/>
</dbReference>
<dbReference type="AlphaFoldDB" id="A0A382B4U6"/>
<dbReference type="SUPFAM" id="SSF53383">
    <property type="entry name" value="PLP-dependent transferases"/>
    <property type="match status" value="1"/>
</dbReference>